<dbReference type="GO" id="GO:0008781">
    <property type="term" value="F:N-acylneuraminate cytidylyltransferase activity"/>
    <property type="evidence" value="ECO:0007669"/>
    <property type="project" value="TreeGrafter"/>
</dbReference>
<dbReference type="EMBL" id="SUTE01000075">
    <property type="protein sequence ID" value="MBE6505893.1"/>
    <property type="molecule type" value="Genomic_DNA"/>
</dbReference>
<dbReference type="SUPFAM" id="SSF53756">
    <property type="entry name" value="UDP-Glycosyltransferase/glycogen phosphorylase"/>
    <property type="match status" value="1"/>
</dbReference>
<dbReference type="InterPro" id="IPR003329">
    <property type="entry name" value="Cytidylyl_trans"/>
</dbReference>
<sequence length="556" mass="63787">MFNNNKILVVIPARGGSKRILRKNIRLLADKPLISYAINIAKSSEYVDDVVVSTEDAETLAIAEKFGASVIRRTPDLAGDKIPIDPVVYDATVQKEKLAFDEYDIVITLQPTSPLLKSETLDKAIERFEDFNIDTVISVIGDKHLSWGFNEEDNRYFPLYSQRLNQQYLPKEYLETGGIFATRRSFLTPNSRMGNNIDLIEISREESIDIASYEDWWVAEKYLNKKKIAMIVNADKDIGTGPISRCISLASRLLSDEVLFLLDENHKLGIDIVKSFNFPFKLYDGEKDLFKLLEQFNPHIVVNDIFETTKEYVNLQKEMGFFVINFEDIGEGSEEADVVFDSLYEHDGGFGNIFSGYQYYVLRDEFYFQPTKIVGPDVNDVLLAFGGNDENNLTERVLNAVLASGYSGRIDVILPLNYPKKDEFIEKYELINNVQVYRNVRNISEFMLKADLIFSSAGRKMYEICSVGTPCICLCQNGREQTHDFGSHKHGFLNMGLAETVSDEDITNQFKIVWHDFDLRQNMSLLMKSIDLKHGFENIWSVVEQKYWARQFEQSH</sequence>
<protein>
    <submittedName>
        <fullName evidence="1">UDP-2,4-diacetamido-2,4, 6-trideoxy-beta-L-altropyranose hydrolase</fullName>
    </submittedName>
</protein>
<dbReference type="Proteomes" id="UP000762703">
    <property type="component" value="Unassembled WGS sequence"/>
</dbReference>
<reference evidence="1" key="1">
    <citation type="submission" date="2019-04" db="EMBL/GenBank/DDBJ databases">
        <title>Evolution of Biomass-Degrading Anaerobic Consortia Revealed by Metagenomics.</title>
        <authorList>
            <person name="Peng X."/>
        </authorList>
    </citation>
    <scope>NUCLEOTIDE SEQUENCE</scope>
    <source>
        <strain evidence="1">SIG12</strain>
    </source>
</reference>
<dbReference type="PANTHER" id="PTHR21485:SF3">
    <property type="entry name" value="N-ACYLNEURAMINATE CYTIDYLYLTRANSFERASE"/>
    <property type="match status" value="1"/>
</dbReference>
<dbReference type="Gene3D" id="3.40.50.11190">
    <property type="match status" value="1"/>
</dbReference>
<dbReference type="GO" id="GO:0016787">
    <property type="term" value="F:hydrolase activity"/>
    <property type="evidence" value="ECO:0007669"/>
    <property type="project" value="UniProtKB-KW"/>
</dbReference>
<dbReference type="SUPFAM" id="SSF53448">
    <property type="entry name" value="Nucleotide-diphospho-sugar transferases"/>
    <property type="match status" value="1"/>
</dbReference>
<gene>
    <name evidence="1" type="ORF">E7Z73_09220</name>
</gene>
<dbReference type="InterPro" id="IPR029044">
    <property type="entry name" value="Nucleotide-diphossugar_trans"/>
</dbReference>
<dbReference type="AlphaFoldDB" id="A0A8T3VL08"/>
<accession>A0A8T3VL08</accession>
<dbReference type="Gene3D" id="3.40.50.2000">
    <property type="entry name" value="Glycogen Phosphorylase B"/>
    <property type="match status" value="1"/>
</dbReference>
<dbReference type="CDD" id="cd02513">
    <property type="entry name" value="CMP-NeuAc_Synthase"/>
    <property type="match status" value="1"/>
</dbReference>
<organism evidence="1 2">
    <name type="scientific">Methanobrevibacter millerae</name>
    <dbReference type="NCBI Taxonomy" id="230361"/>
    <lineage>
        <taxon>Archaea</taxon>
        <taxon>Methanobacteriati</taxon>
        <taxon>Methanobacteriota</taxon>
        <taxon>Methanomada group</taxon>
        <taxon>Methanobacteria</taxon>
        <taxon>Methanobacteriales</taxon>
        <taxon>Methanobacteriaceae</taxon>
        <taxon>Methanobrevibacter</taxon>
    </lineage>
</organism>
<dbReference type="RefSeq" id="WP_303737546.1">
    <property type="nucleotide sequence ID" value="NZ_SUTE01000075.1"/>
</dbReference>
<keyword evidence="1" id="KW-0378">Hydrolase</keyword>
<dbReference type="Pfam" id="PF02348">
    <property type="entry name" value="CTP_transf_3"/>
    <property type="match status" value="1"/>
</dbReference>
<dbReference type="InterPro" id="IPR050793">
    <property type="entry name" value="CMP-NeuNAc_synthase"/>
</dbReference>
<evidence type="ECO:0000313" key="1">
    <source>
        <dbReference type="EMBL" id="MBE6505893.1"/>
    </source>
</evidence>
<proteinExistence type="predicted"/>
<name>A0A8T3VL08_9EURY</name>
<dbReference type="PANTHER" id="PTHR21485">
    <property type="entry name" value="HAD SUPERFAMILY MEMBERS CMAS AND KDSC"/>
    <property type="match status" value="1"/>
</dbReference>
<evidence type="ECO:0000313" key="2">
    <source>
        <dbReference type="Proteomes" id="UP000762703"/>
    </source>
</evidence>
<comment type="caution">
    <text evidence="1">The sequence shown here is derived from an EMBL/GenBank/DDBJ whole genome shotgun (WGS) entry which is preliminary data.</text>
</comment>
<dbReference type="Gene3D" id="3.90.550.10">
    <property type="entry name" value="Spore Coat Polysaccharide Biosynthesis Protein SpsA, Chain A"/>
    <property type="match status" value="1"/>
</dbReference>